<comment type="caution">
    <text evidence="1">The sequence shown here is derived from an EMBL/GenBank/DDBJ whole genome shotgun (WGS) entry which is preliminary data.</text>
</comment>
<name>A0ACB5T1W1_AMBMO</name>
<protein>
    <submittedName>
        <fullName evidence="1">Unnamed protein product</fullName>
    </submittedName>
</protein>
<keyword evidence="2" id="KW-1185">Reference proteome</keyword>
<reference evidence="1" key="1">
    <citation type="submission" date="2023-04" db="EMBL/GenBank/DDBJ databases">
        <title>Ambrosiozyma monospora NBRC 10751.</title>
        <authorList>
            <person name="Ichikawa N."/>
            <person name="Sato H."/>
            <person name="Tonouchi N."/>
        </authorList>
    </citation>
    <scope>NUCLEOTIDE SEQUENCE</scope>
    <source>
        <strain evidence="1">NBRC 10751</strain>
    </source>
</reference>
<organism evidence="1 2">
    <name type="scientific">Ambrosiozyma monospora</name>
    <name type="common">Yeast</name>
    <name type="synonym">Endomycopsis monosporus</name>
    <dbReference type="NCBI Taxonomy" id="43982"/>
    <lineage>
        <taxon>Eukaryota</taxon>
        <taxon>Fungi</taxon>
        <taxon>Dikarya</taxon>
        <taxon>Ascomycota</taxon>
        <taxon>Saccharomycotina</taxon>
        <taxon>Pichiomycetes</taxon>
        <taxon>Pichiales</taxon>
        <taxon>Pichiaceae</taxon>
        <taxon>Ambrosiozyma</taxon>
    </lineage>
</organism>
<dbReference type="Proteomes" id="UP001165064">
    <property type="component" value="Unassembled WGS sequence"/>
</dbReference>
<accession>A0ACB5T1W1</accession>
<gene>
    <name evidence="1" type="ORF">Amon02_000401200</name>
</gene>
<evidence type="ECO:0000313" key="1">
    <source>
        <dbReference type="EMBL" id="GME79562.1"/>
    </source>
</evidence>
<sequence length="336" mass="38075">MVELWKSLLNPDEQSSSTGPPSRPTKRYLNNYEIFKIFNDAVRGLQCLHGSKIIHRDLKPSNCLFKSKFPSDYTPINSTSSFKRIPTLLVSDFGESIVENTKRNSTGATGTLEFCAPELFQLEPDGRLKEFSYASDIYSLGLILYYLCFDKLPFKSEGPELIRNEISQFEFLKGFEKIRKISDDASSKDTLLPEWIEMIKQMTSYNPLKRPTTEQILSVMPDIYQKLNQVEPIPTEPPSGAISPDLGTSSENLEFAVDGDEEEETQRNVGARGFDVDWDYRLLVIAVLGSINLVYRDYPLLSNLQFMAIGASVSPVVRSYVIVIELCIFIFHLAFS</sequence>
<evidence type="ECO:0000313" key="2">
    <source>
        <dbReference type="Proteomes" id="UP001165064"/>
    </source>
</evidence>
<dbReference type="EMBL" id="BSXS01002647">
    <property type="protein sequence ID" value="GME79562.1"/>
    <property type="molecule type" value="Genomic_DNA"/>
</dbReference>
<proteinExistence type="predicted"/>